<feature type="compositionally biased region" description="Basic residues" evidence="1">
    <location>
        <begin position="83"/>
        <end position="93"/>
    </location>
</feature>
<name>G0RG52_HYPJQ</name>
<dbReference type="OrthoDB" id="4158087at2759"/>
<dbReference type="EMBL" id="GL985061">
    <property type="protein sequence ID" value="EGR49902.1"/>
    <property type="molecule type" value="Genomic_DNA"/>
</dbReference>
<dbReference type="VEuPathDB" id="FungiDB:TRIREDRAFT_105847"/>
<evidence type="ECO:0000313" key="2">
    <source>
        <dbReference type="EMBL" id="EGR49902.1"/>
    </source>
</evidence>
<protein>
    <submittedName>
        <fullName evidence="2">Predicted protein</fullName>
    </submittedName>
</protein>
<proteinExistence type="predicted"/>
<dbReference type="RefSeq" id="XP_006964243.1">
    <property type="nucleotide sequence ID" value="XM_006964181.1"/>
</dbReference>
<gene>
    <name evidence="2" type="ORF">TRIREDRAFT_105847</name>
</gene>
<dbReference type="eggNOG" id="ENOG502SVVP">
    <property type="taxonomic scope" value="Eukaryota"/>
</dbReference>
<feature type="region of interest" description="Disordered" evidence="1">
    <location>
        <begin position="77"/>
        <end position="106"/>
    </location>
</feature>
<dbReference type="HOGENOM" id="CLU_034675_0_0_1"/>
<dbReference type="GeneID" id="18481120"/>
<dbReference type="PANTHER" id="PTHR37540:SF10">
    <property type="entry name" value="SIGMA-70 REGION 2 FAMILY PROTEIN"/>
    <property type="match status" value="1"/>
</dbReference>
<keyword evidence="3" id="KW-1185">Reference proteome</keyword>
<dbReference type="AlphaFoldDB" id="G0RG52"/>
<evidence type="ECO:0000256" key="1">
    <source>
        <dbReference type="SAM" id="MobiDB-lite"/>
    </source>
</evidence>
<sequence>KSLVSDAAPSTHINQKPLEFVTVSPAKERGGKSISKVVRTQVMKDYFWKRRNHEIPDQTPIDQPTNPSLYKGRFRLNAQPNKSKPKPVSKKTTGRYTTSNDAADRARKGRIVMPRGPITDPSIYDPDGFFASTPVGLLGGSLDPFDSFALKLKPESLKLIYYYKQSYSKDFLDLNVGGGYCLFDAREHRALFHSILYLVALDFNLRRGFTDDIGCLYHSSEAFRLINEKIRNDIIEDATIAAVALVAAKEFPYLTPSTTLEDPSFPPDRLEPVETLSLHRLLTVEQDLSAVVQSLCNISAAKDANAHKKEANRVYDVEYRLHLLHFRVSNDEVASKDMLPLCVALNVYLYLAIRELPAKAQLIRLLIDRLQTWLKADSTERFISSDEQKQNWKLWTLFIGYGAALENGRQEWFTQALKAAYIEAKYRDMEQLRGILKKLLWQDSWCEHYFNKLREELAR</sequence>
<dbReference type="PANTHER" id="PTHR37540">
    <property type="entry name" value="TRANSCRIPTION FACTOR (ACR-2), PUTATIVE-RELATED-RELATED"/>
    <property type="match status" value="1"/>
</dbReference>
<dbReference type="Proteomes" id="UP000008984">
    <property type="component" value="Unassembled WGS sequence"/>
</dbReference>
<dbReference type="KEGG" id="tre:TRIREDRAFT_105847"/>
<feature type="non-terminal residue" evidence="2">
    <location>
        <position position="1"/>
    </location>
</feature>
<reference evidence="2 3" key="1">
    <citation type="journal article" date="2008" name="Nat. Biotechnol.">
        <title>Genome sequencing and analysis of the biomass-degrading fungus Trichoderma reesei (syn. Hypocrea jecorina).</title>
        <authorList>
            <person name="Martinez D."/>
            <person name="Berka R.M."/>
            <person name="Henrissat B."/>
            <person name="Saloheimo M."/>
            <person name="Arvas M."/>
            <person name="Baker S.E."/>
            <person name="Chapman J."/>
            <person name="Chertkov O."/>
            <person name="Coutinho P.M."/>
            <person name="Cullen D."/>
            <person name="Danchin E.G."/>
            <person name="Grigoriev I.V."/>
            <person name="Harris P."/>
            <person name="Jackson M."/>
            <person name="Kubicek C.P."/>
            <person name="Han C.S."/>
            <person name="Ho I."/>
            <person name="Larrondo L.F."/>
            <person name="de Leon A.L."/>
            <person name="Magnuson J.K."/>
            <person name="Merino S."/>
            <person name="Misra M."/>
            <person name="Nelson B."/>
            <person name="Putnam N."/>
            <person name="Robbertse B."/>
            <person name="Salamov A.A."/>
            <person name="Schmoll M."/>
            <person name="Terry A."/>
            <person name="Thayer N."/>
            <person name="Westerholm-Parvinen A."/>
            <person name="Schoch C.L."/>
            <person name="Yao J."/>
            <person name="Barabote R."/>
            <person name="Nelson M.A."/>
            <person name="Detter C."/>
            <person name="Bruce D."/>
            <person name="Kuske C.R."/>
            <person name="Xie G."/>
            <person name="Richardson P."/>
            <person name="Rokhsar D.S."/>
            <person name="Lucas S.M."/>
            <person name="Rubin E.M."/>
            <person name="Dunn-Coleman N."/>
            <person name="Ward M."/>
            <person name="Brettin T.S."/>
        </authorList>
    </citation>
    <scope>NUCLEOTIDE SEQUENCE [LARGE SCALE GENOMIC DNA]</scope>
    <source>
        <strain evidence="2 3">QM6a</strain>
    </source>
</reference>
<evidence type="ECO:0000313" key="3">
    <source>
        <dbReference type="Proteomes" id="UP000008984"/>
    </source>
</evidence>
<organism evidence="3">
    <name type="scientific">Hypocrea jecorina (strain QM6a)</name>
    <name type="common">Trichoderma reesei</name>
    <dbReference type="NCBI Taxonomy" id="431241"/>
    <lineage>
        <taxon>Eukaryota</taxon>
        <taxon>Fungi</taxon>
        <taxon>Dikarya</taxon>
        <taxon>Ascomycota</taxon>
        <taxon>Pezizomycotina</taxon>
        <taxon>Sordariomycetes</taxon>
        <taxon>Hypocreomycetidae</taxon>
        <taxon>Hypocreales</taxon>
        <taxon>Hypocreaceae</taxon>
        <taxon>Trichoderma</taxon>
    </lineage>
</organism>
<accession>G0RG52</accession>